<evidence type="ECO:0000313" key="2">
    <source>
        <dbReference type="Proteomes" id="UP000776276"/>
    </source>
</evidence>
<sequence>MSCGRTAVYDPDSLAGYLRTARRPERLEDIGQHFSCRRCRSREIEVKPFPRAHRPEPLPVPDRPVPLYVLPPGRCARELAEAEKALAEALKEVPAIMPVLVRQADVRERGRHAGYMLRERLSPRGGLLSGGGGMRAFSIAIVIVRKSIWLDPGEPLDRSAAKQEHGPAAVAQSIATASM</sequence>
<protein>
    <submittedName>
        <fullName evidence="1">Uncharacterized protein</fullName>
    </submittedName>
</protein>
<reference evidence="1 2" key="1">
    <citation type="submission" date="2021-06" db="EMBL/GenBank/DDBJ databases">
        <title>Sphingomonas sp. XMGL2, whole genome shotgun sequencing project.</title>
        <authorList>
            <person name="Zhao G."/>
            <person name="Shen L."/>
        </authorList>
    </citation>
    <scope>NUCLEOTIDE SEQUENCE [LARGE SCALE GENOMIC DNA]</scope>
    <source>
        <strain evidence="1 2">XMGL2</strain>
    </source>
</reference>
<name>A0ABS6BG87_9SPHN</name>
<accession>A0ABS6BG87</accession>
<evidence type="ECO:0000313" key="1">
    <source>
        <dbReference type="EMBL" id="MBU3077311.1"/>
    </source>
</evidence>
<dbReference type="Proteomes" id="UP000776276">
    <property type="component" value="Unassembled WGS sequence"/>
</dbReference>
<dbReference type="EMBL" id="JAHKRT010000002">
    <property type="protein sequence ID" value="MBU3077311.1"/>
    <property type="molecule type" value="Genomic_DNA"/>
</dbReference>
<keyword evidence="2" id="KW-1185">Reference proteome</keyword>
<proteinExistence type="predicted"/>
<gene>
    <name evidence="1" type="ORF">KOF26_05470</name>
</gene>
<organism evidence="1 2">
    <name type="scientific">Sphingomonas quercus</name>
    <dbReference type="NCBI Taxonomy" id="2842451"/>
    <lineage>
        <taxon>Bacteria</taxon>
        <taxon>Pseudomonadati</taxon>
        <taxon>Pseudomonadota</taxon>
        <taxon>Alphaproteobacteria</taxon>
        <taxon>Sphingomonadales</taxon>
        <taxon>Sphingomonadaceae</taxon>
        <taxon>Sphingomonas</taxon>
    </lineage>
</organism>
<dbReference type="RefSeq" id="WP_216321296.1">
    <property type="nucleotide sequence ID" value="NZ_JAHKRT010000002.1"/>
</dbReference>
<comment type="caution">
    <text evidence="1">The sequence shown here is derived from an EMBL/GenBank/DDBJ whole genome shotgun (WGS) entry which is preliminary data.</text>
</comment>